<evidence type="ECO:0000256" key="4">
    <source>
        <dbReference type="PROSITE-ProRule" id="PRU00869"/>
    </source>
</evidence>
<name>A0A3B5MAS5_9TELE</name>
<dbReference type="FunFam" id="2.30.30.100:FF:000006">
    <property type="entry name" value="Protein LSM14 homolog A isoform b"/>
    <property type="match status" value="1"/>
</dbReference>
<keyword evidence="11" id="KW-1185">Reference proteome</keyword>
<evidence type="ECO:0000313" key="11">
    <source>
        <dbReference type="Proteomes" id="UP000261380"/>
    </source>
</evidence>
<dbReference type="GO" id="GO:0000932">
    <property type="term" value="C:P-body"/>
    <property type="evidence" value="ECO:0007669"/>
    <property type="project" value="TreeGrafter"/>
</dbReference>
<sequence length="382" mass="42722">MSGGGTPYIGSKISLISKAEIRYEGILYTIDTENSTVALAKVRSFGTEDRPTERPIPPRDEVFEYIIFRGSDIKDLTVCEPPKATSSLPQDPAIVQVSLFMSSAPSFRSASSYAAFSRAPAPSYNQFPPIGSQQFVSTGGQSLSQLEKKNYKKNIPYKSVLPCLVLYLSNLLYFLNVNVFPVLAGVQSNRRGRGRGNRSRGRVNMRKDGTMKFDEDFDFETANAQFHKDEIDKEFQNKLKLKDDKPEKALNGEETVDSEHPANEGATEEEEATINTCYYDKTKSFFDNLSCDDSRERRPTWAEERRMNAETFGIPLRHHRGRGGFRGRGYMGPRGGRGRSSSRGFFGPPRGAPPGFRGGFRGGRGGRDFSDFEYRKDNKVAA</sequence>
<feature type="short sequence motif" description="FFD box" evidence="3">
    <location>
        <begin position="277"/>
        <end position="293"/>
    </location>
</feature>
<feature type="compositionally biased region" description="Basic and acidic residues" evidence="5">
    <location>
        <begin position="365"/>
        <end position="382"/>
    </location>
</feature>
<dbReference type="SUPFAM" id="SSF50182">
    <property type="entry name" value="Sm-like ribonucleoproteins"/>
    <property type="match status" value="1"/>
</dbReference>
<accession>A0A3B5MAS5</accession>
<feature type="short sequence motif" description="TFG box" evidence="4">
    <location>
        <begin position="296"/>
        <end position="316"/>
    </location>
</feature>
<evidence type="ECO:0000259" key="7">
    <source>
        <dbReference type="PROSITE" id="PS51513"/>
    </source>
</evidence>
<dbReference type="GO" id="GO:0003729">
    <property type="term" value="F:mRNA binding"/>
    <property type="evidence" value="ECO:0007669"/>
    <property type="project" value="TreeGrafter"/>
</dbReference>
<evidence type="ECO:0000259" key="8">
    <source>
        <dbReference type="PROSITE" id="PS51536"/>
    </source>
</evidence>
<dbReference type="Pfam" id="PF12701">
    <property type="entry name" value="LSM14"/>
    <property type="match status" value="1"/>
</dbReference>
<dbReference type="InterPro" id="IPR025609">
    <property type="entry name" value="Lsm14-like_N"/>
</dbReference>
<dbReference type="PROSITE" id="PS51513">
    <property type="entry name" value="FFD"/>
    <property type="match status" value="1"/>
</dbReference>
<organism evidence="10 11">
    <name type="scientific">Xiphophorus couchianus</name>
    <name type="common">Monterrey platyfish</name>
    <dbReference type="NCBI Taxonomy" id="32473"/>
    <lineage>
        <taxon>Eukaryota</taxon>
        <taxon>Metazoa</taxon>
        <taxon>Chordata</taxon>
        <taxon>Craniata</taxon>
        <taxon>Vertebrata</taxon>
        <taxon>Euteleostomi</taxon>
        <taxon>Actinopterygii</taxon>
        <taxon>Neopterygii</taxon>
        <taxon>Teleostei</taxon>
        <taxon>Neoteleostei</taxon>
        <taxon>Acanthomorphata</taxon>
        <taxon>Ovalentaria</taxon>
        <taxon>Atherinomorphae</taxon>
        <taxon>Cyprinodontiformes</taxon>
        <taxon>Poeciliidae</taxon>
        <taxon>Poeciliinae</taxon>
        <taxon>Xiphophorus</taxon>
    </lineage>
</organism>
<feature type="compositionally biased region" description="Gly residues" evidence="5">
    <location>
        <begin position="326"/>
        <end position="335"/>
    </location>
</feature>
<dbReference type="PROSITE" id="PS51512">
    <property type="entry name" value="DFDF"/>
    <property type="match status" value="1"/>
</dbReference>
<dbReference type="GO" id="GO:0033962">
    <property type="term" value="P:P-body assembly"/>
    <property type="evidence" value="ECO:0007669"/>
    <property type="project" value="TreeGrafter"/>
</dbReference>
<feature type="compositionally biased region" description="Basic residues" evidence="5">
    <location>
        <begin position="316"/>
        <end position="325"/>
    </location>
</feature>
<feature type="compositionally biased region" description="Basic and acidic residues" evidence="5">
    <location>
        <begin position="242"/>
        <end position="262"/>
    </location>
</feature>
<dbReference type="Gene3D" id="2.30.30.100">
    <property type="match status" value="1"/>
</dbReference>
<feature type="region of interest" description="Disordered" evidence="5">
    <location>
        <begin position="316"/>
        <end position="382"/>
    </location>
</feature>
<protein>
    <submittedName>
        <fullName evidence="10">LSM14A mRNA processing body assembly factor b</fullName>
    </submittedName>
</protein>
<evidence type="ECO:0000256" key="2">
    <source>
        <dbReference type="ARBA" id="ARBA00023274"/>
    </source>
</evidence>
<proteinExistence type="inferred from homology"/>
<dbReference type="PANTHER" id="PTHR13586:SF0">
    <property type="entry name" value="TRAILER HITCH, ISOFORM H"/>
    <property type="match status" value="1"/>
</dbReference>
<dbReference type="PROSITE" id="PS52002">
    <property type="entry name" value="SM"/>
    <property type="match status" value="1"/>
</dbReference>
<evidence type="ECO:0000259" key="9">
    <source>
        <dbReference type="PROSITE" id="PS52002"/>
    </source>
</evidence>
<dbReference type="InterPro" id="IPR025768">
    <property type="entry name" value="TFG_box"/>
</dbReference>
<dbReference type="Proteomes" id="UP000261380">
    <property type="component" value="Unplaced"/>
</dbReference>
<feature type="compositionally biased region" description="Low complexity" evidence="5">
    <location>
        <begin position="339"/>
        <end position="355"/>
    </location>
</feature>
<dbReference type="CDD" id="cd01736">
    <property type="entry name" value="LSm14_N"/>
    <property type="match status" value="1"/>
</dbReference>
<evidence type="ECO:0000259" key="6">
    <source>
        <dbReference type="PROSITE" id="PS51512"/>
    </source>
</evidence>
<dbReference type="InterPro" id="IPR025761">
    <property type="entry name" value="FFD_box"/>
</dbReference>
<dbReference type="Pfam" id="PF09532">
    <property type="entry name" value="FDF"/>
    <property type="match status" value="1"/>
</dbReference>
<reference evidence="10" key="2">
    <citation type="submission" date="2025-09" db="UniProtKB">
        <authorList>
            <consortium name="Ensembl"/>
        </authorList>
    </citation>
    <scope>IDENTIFICATION</scope>
</reference>
<feature type="domain" description="TFG box profile" evidence="8">
    <location>
        <begin position="296"/>
        <end position="316"/>
    </location>
</feature>
<dbReference type="AlphaFoldDB" id="A0A3B5MAS5"/>
<evidence type="ECO:0000313" key="10">
    <source>
        <dbReference type="Ensembl" id="ENSXCOP00000016809.1"/>
    </source>
</evidence>
<keyword evidence="2" id="KW-0687">Ribonucleoprotein</keyword>
<feature type="domain" description="FFD box profile" evidence="7">
    <location>
        <begin position="277"/>
        <end position="293"/>
    </location>
</feature>
<dbReference type="SMART" id="SM01271">
    <property type="entry name" value="LSM14"/>
    <property type="match status" value="1"/>
</dbReference>
<comment type="similarity">
    <text evidence="1">Belongs to the LSM14 family.</text>
</comment>
<feature type="domain" description="DFDF" evidence="6">
    <location>
        <begin position="205"/>
        <end position="241"/>
    </location>
</feature>
<feature type="region of interest" description="Disordered" evidence="5">
    <location>
        <begin position="242"/>
        <end position="272"/>
    </location>
</feature>
<dbReference type="InterPro" id="IPR025762">
    <property type="entry name" value="DFDF"/>
</dbReference>
<dbReference type="InterPro" id="IPR019050">
    <property type="entry name" value="FDF_dom"/>
</dbReference>
<reference evidence="10" key="1">
    <citation type="submission" date="2025-08" db="UniProtKB">
        <authorList>
            <consortium name="Ensembl"/>
        </authorList>
    </citation>
    <scope>IDENTIFICATION</scope>
</reference>
<dbReference type="Ensembl" id="ENSXCOT00000017026.1">
    <property type="protein sequence ID" value="ENSXCOP00000016809.1"/>
    <property type="gene ID" value="ENSXCOG00000012683.1"/>
</dbReference>
<evidence type="ECO:0000256" key="3">
    <source>
        <dbReference type="PROSITE-ProRule" id="PRU00846"/>
    </source>
</evidence>
<dbReference type="GO" id="GO:0034063">
    <property type="term" value="P:stress granule assembly"/>
    <property type="evidence" value="ECO:0007669"/>
    <property type="project" value="TreeGrafter"/>
</dbReference>
<dbReference type="InterPro" id="IPR047575">
    <property type="entry name" value="Sm"/>
</dbReference>
<dbReference type="SMART" id="SM01199">
    <property type="entry name" value="FDF"/>
    <property type="match status" value="1"/>
</dbReference>
<dbReference type="GO" id="GO:1990904">
    <property type="term" value="C:ribonucleoprotein complex"/>
    <property type="evidence" value="ECO:0007669"/>
    <property type="project" value="UniProtKB-KW"/>
</dbReference>
<dbReference type="PANTHER" id="PTHR13586">
    <property type="entry name" value="SCD6 PROTEIN-RELATED"/>
    <property type="match status" value="1"/>
</dbReference>
<feature type="domain" description="Sm" evidence="9">
    <location>
        <begin position="1"/>
        <end position="82"/>
    </location>
</feature>
<dbReference type="InterPro" id="IPR010920">
    <property type="entry name" value="LSM_dom_sf"/>
</dbReference>
<evidence type="ECO:0000256" key="5">
    <source>
        <dbReference type="SAM" id="MobiDB-lite"/>
    </source>
</evidence>
<dbReference type="STRING" id="32473.ENSXCOP00000016809"/>
<dbReference type="PROSITE" id="PS51536">
    <property type="entry name" value="TFG"/>
    <property type="match status" value="1"/>
</dbReference>
<evidence type="ECO:0000256" key="1">
    <source>
        <dbReference type="ARBA" id="ARBA00010415"/>
    </source>
</evidence>
<dbReference type="GeneTree" id="ENSGT00940000154415"/>